<evidence type="ECO:0000313" key="1">
    <source>
        <dbReference type="EMBL" id="KKL67379.1"/>
    </source>
</evidence>
<feature type="non-terminal residue" evidence="1">
    <location>
        <position position="1"/>
    </location>
</feature>
<reference evidence="1" key="1">
    <citation type="journal article" date="2015" name="Nature">
        <title>Complex archaea that bridge the gap between prokaryotes and eukaryotes.</title>
        <authorList>
            <person name="Spang A."/>
            <person name="Saw J.H."/>
            <person name="Jorgensen S.L."/>
            <person name="Zaremba-Niedzwiedzka K."/>
            <person name="Martijn J."/>
            <person name="Lind A.E."/>
            <person name="van Eijk R."/>
            <person name="Schleper C."/>
            <person name="Guy L."/>
            <person name="Ettema T.J."/>
        </authorList>
    </citation>
    <scope>NUCLEOTIDE SEQUENCE</scope>
</reference>
<sequence>DNTDAFVIVDGGSEQQAYHTNGLAAGDLAGWTFDVGGGGTSFPVASIADSPGSSGSQAEITTTGSHGLAAGDIVSLANMSAGTNAGIHIVLAPIVATKIEITSANSTNATDTMDQAATLIADVGSAGQYLIIWTASGTSETNSDVFDFRVYVNATEEVSTKQQRKFSVGADVGAYSGTSIITVPDTGHVVFVINNDASSTGDITLRDFALVLVRL</sequence>
<name>A0A0F9E067_9ZZZZ</name>
<accession>A0A0F9E067</accession>
<gene>
    <name evidence="1" type="ORF">LCGC14_2135550</name>
</gene>
<dbReference type="AlphaFoldDB" id="A0A0F9E067"/>
<dbReference type="EMBL" id="LAZR01026877">
    <property type="protein sequence ID" value="KKL67379.1"/>
    <property type="molecule type" value="Genomic_DNA"/>
</dbReference>
<organism evidence="1">
    <name type="scientific">marine sediment metagenome</name>
    <dbReference type="NCBI Taxonomy" id="412755"/>
    <lineage>
        <taxon>unclassified sequences</taxon>
        <taxon>metagenomes</taxon>
        <taxon>ecological metagenomes</taxon>
    </lineage>
</organism>
<proteinExistence type="predicted"/>
<comment type="caution">
    <text evidence="1">The sequence shown here is derived from an EMBL/GenBank/DDBJ whole genome shotgun (WGS) entry which is preliminary data.</text>
</comment>
<protein>
    <submittedName>
        <fullName evidence="1">Uncharacterized protein</fullName>
    </submittedName>
</protein>